<dbReference type="Gene3D" id="3.20.20.70">
    <property type="entry name" value="Aldolase class I"/>
    <property type="match status" value="1"/>
</dbReference>
<dbReference type="Pfam" id="PF03060">
    <property type="entry name" value="NMO"/>
    <property type="match status" value="1"/>
</dbReference>
<dbReference type="Proteomes" id="UP000325787">
    <property type="component" value="Chromosome"/>
</dbReference>
<dbReference type="AlphaFoldDB" id="A0A5Q0H404"/>
<reference evidence="3" key="1">
    <citation type="journal article" date="2021" name="Curr. Microbiol.">
        <title>Complete genome of nocamycin-producing strain Saccharothrix syringae NRRL B-16468 reveals the biosynthetic potential for secondary metabolites.</title>
        <authorList>
            <person name="Mo X."/>
            <person name="Yang S."/>
        </authorList>
    </citation>
    <scope>NUCLEOTIDE SEQUENCE [LARGE SCALE GENOMIC DNA]</scope>
    <source>
        <strain evidence="3">ATCC 51364 / DSM 43886 / JCM 6844 / KCTC 9398 / NBRC 14523 / NRRL B-16468 / INA 2240</strain>
    </source>
</reference>
<gene>
    <name evidence="2" type="ORF">EKG83_28335</name>
</gene>
<accession>A0A5Q0H404</accession>
<dbReference type="RefSeq" id="WP_033428853.1">
    <property type="nucleotide sequence ID" value="NZ_CP034550.1"/>
</dbReference>
<feature type="domain" description="[Acyl-carrier-protein] S-malonyltransferase-like inserted helical" evidence="1">
    <location>
        <begin position="377"/>
        <end position="455"/>
    </location>
</feature>
<protein>
    <submittedName>
        <fullName evidence="2">PfaD family polyunsaturated fatty acid/polyketide biosynthesis protein</fullName>
    </submittedName>
</protein>
<dbReference type="SUPFAM" id="SSF51412">
    <property type="entry name" value="Inosine monophosphate dehydrogenase (IMPDH)"/>
    <property type="match status" value="1"/>
</dbReference>
<proteinExistence type="predicted"/>
<dbReference type="NCBIfam" id="TIGR02814">
    <property type="entry name" value="pfaD_fam"/>
    <property type="match status" value="1"/>
</dbReference>
<organism evidence="2 3">
    <name type="scientific">Saccharothrix syringae</name>
    <name type="common">Nocardiopsis syringae</name>
    <dbReference type="NCBI Taxonomy" id="103733"/>
    <lineage>
        <taxon>Bacteria</taxon>
        <taxon>Bacillati</taxon>
        <taxon>Actinomycetota</taxon>
        <taxon>Actinomycetes</taxon>
        <taxon>Pseudonocardiales</taxon>
        <taxon>Pseudonocardiaceae</taxon>
        <taxon>Saccharothrix</taxon>
    </lineage>
</organism>
<evidence type="ECO:0000313" key="3">
    <source>
        <dbReference type="Proteomes" id="UP000325787"/>
    </source>
</evidence>
<dbReference type="PANTHER" id="PTHR32332:SF20">
    <property type="entry name" value="2-NITROPROPANE DIOXYGENASE-LIKE PROTEIN"/>
    <property type="match status" value="1"/>
</dbReference>
<sequence length="522" mass="55294">MLTWTPARHGVADTAEDVLAAARLVREPACVVRVGGALGIGVGGHLSTSGGLPVVGVLPELYPEWLGDRGFAAAHGSRFPYVAGEMANGISSVEMVVALAGHGLLGFYGAGGQEHPRVRDAVRDIARRVGARGNWGVNLLHGPPAAEAALADVLIAERVPCVSVSAFVALTPAVVRCAVSGLREGAGGRVVRARRVIAKVSRVEVAERFLSPAPPEILRSLRDGGVLTAEEVELAGRIPVADDVTVEADSGGHTDNQSLVATLPAVLAARDGARRRFGYREPVRIGAAGGLGTPEAVAAAFALGAAYVLTGSVNQAAVESGLSADAKEMLARADIGDVAMAPSADMFEQGARVQVLRRGTLFATRATQLGALYRTCASLEDLPASRREKLESEVFRMSLDEVWEHVRAFWLRRDPAQLDRAEHDPRHRMALVFRWYLGSSSRWAVAGDTGRRGDYQMWCGPAMGAFNRWVAGGFMSAPQDRSVVQIALNLLEGAAMVTRTNQVRACGLNLPEAPVPPRRLAL</sequence>
<dbReference type="KEGG" id="ssyi:EKG83_28335"/>
<dbReference type="EMBL" id="CP034550">
    <property type="protein sequence ID" value="QFZ20783.1"/>
    <property type="molecule type" value="Genomic_DNA"/>
</dbReference>
<evidence type="ECO:0000259" key="1">
    <source>
        <dbReference type="Pfam" id="PF21607"/>
    </source>
</evidence>
<dbReference type="InterPro" id="IPR014179">
    <property type="entry name" value="PfaD-like_TIM-barrel"/>
</dbReference>
<keyword evidence="3" id="KW-1185">Reference proteome</keyword>
<dbReference type="PANTHER" id="PTHR32332">
    <property type="entry name" value="2-NITROPROPANE DIOXYGENASE"/>
    <property type="match status" value="1"/>
</dbReference>
<name>A0A5Q0H404_SACSY</name>
<dbReference type="InterPro" id="IPR049489">
    <property type="entry name" value="FabD-like_helical_ins"/>
</dbReference>
<evidence type="ECO:0000313" key="2">
    <source>
        <dbReference type="EMBL" id="QFZ20783.1"/>
    </source>
</evidence>
<dbReference type="InterPro" id="IPR013785">
    <property type="entry name" value="Aldolase_TIM"/>
</dbReference>
<dbReference type="OrthoDB" id="3543921at2"/>
<dbReference type="Pfam" id="PF21607">
    <property type="entry name" value="FabD_helical_ins"/>
    <property type="match status" value="1"/>
</dbReference>